<feature type="compositionally biased region" description="Pro residues" evidence="1">
    <location>
        <begin position="82"/>
        <end position="106"/>
    </location>
</feature>
<reference evidence="2 3" key="1">
    <citation type="submission" date="2017-06" db="EMBL/GenBank/DDBJ databases">
        <title>Ant-infecting Ophiocordyceps genomes reveal a high diversity of potential behavioral manipulation genes and a possible major role for enterotoxins.</title>
        <authorList>
            <person name="De Bekker C."/>
            <person name="Evans H.C."/>
            <person name="Brachmann A."/>
            <person name="Hughes D.P."/>
        </authorList>
    </citation>
    <scope>NUCLEOTIDE SEQUENCE [LARGE SCALE GENOMIC DNA]</scope>
    <source>
        <strain evidence="2 3">Map16</strain>
    </source>
</reference>
<dbReference type="Proteomes" id="UP000226431">
    <property type="component" value="Unassembled WGS sequence"/>
</dbReference>
<dbReference type="EMBL" id="NJES01001343">
    <property type="protein sequence ID" value="PHH66204.1"/>
    <property type="molecule type" value="Genomic_DNA"/>
</dbReference>
<evidence type="ECO:0000256" key="1">
    <source>
        <dbReference type="SAM" id="MobiDB-lite"/>
    </source>
</evidence>
<feature type="region of interest" description="Disordered" evidence="1">
    <location>
        <begin position="49"/>
        <end position="148"/>
    </location>
</feature>
<feature type="compositionally biased region" description="Pro residues" evidence="1">
    <location>
        <begin position="63"/>
        <end position="73"/>
    </location>
</feature>
<name>A0A2C5YGU0_9HYPO</name>
<accession>A0A2C5YGU0</accession>
<proteinExistence type="predicted"/>
<evidence type="ECO:0000313" key="3">
    <source>
        <dbReference type="Proteomes" id="UP000226431"/>
    </source>
</evidence>
<feature type="compositionally biased region" description="Low complexity" evidence="1">
    <location>
        <begin position="126"/>
        <end position="135"/>
    </location>
</feature>
<keyword evidence="3" id="KW-1185">Reference proteome</keyword>
<sequence>MPIGVRRQPVQVDGVRVVRQRREVEEVCRARGLDHHAPFSLEAYLGNRLGSNPLLKDQNPPLDNIPPPKLKPIPPRHNHNSPLPPPHNLAANPPPPIENKPLPPPLPEDHLAAGPEPTPVGDARGRSVGRVSAVGGEEGCWRREREVG</sequence>
<protein>
    <submittedName>
        <fullName evidence="2">Uncharacterized protein</fullName>
    </submittedName>
</protein>
<comment type="caution">
    <text evidence="2">The sequence shown here is derived from an EMBL/GenBank/DDBJ whole genome shotgun (WGS) entry which is preliminary data.</text>
</comment>
<feature type="compositionally biased region" description="Basic and acidic residues" evidence="1">
    <location>
        <begin position="139"/>
        <end position="148"/>
    </location>
</feature>
<gene>
    <name evidence="2" type="ORF">CDD80_963</name>
</gene>
<organism evidence="2 3">
    <name type="scientific">Ophiocordyceps camponoti-rufipedis</name>
    <dbReference type="NCBI Taxonomy" id="2004952"/>
    <lineage>
        <taxon>Eukaryota</taxon>
        <taxon>Fungi</taxon>
        <taxon>Dikarya</taxon>
        <taxon>Ascomycota</taxon>
        <taxon>Pezizomycotina</taxon>
        <taxon>Sordariomycetes</taxon>
        <taxon>Hypocreomycetidae</taxon>
        <taxon>Hypocreales</taxon>
        <taxon>Ophiocordycipitaceae</taxon>
        <taxon>Ophiocordyceps</taxon>
    </lineage>
</organism>
<evidence type="ECO:0000313" key="2">
    <source>
        <dbReference type="EMBL" id="PHH66204.1"/>
    </source>
</evidence>
<dbReference type="AlphaFoldDB" id="A0A2C5YGU0"/>